<accession>A0A6J0YCX3</accession>
<keyword evidence="3 12" id="KW-0812">Transmembrane</keyword>
<evidence type="ECO:0000256" key="5">
    <source>
        <dbReference type="ARBA" id="ARBA00022729"/>
    </source>
</evidence>
<keyword evidence="7" id="KW-0130">Cell adhesion</keyword>
<reference evidence="15" key="1">
    <citation type="journal article" date="2022" name="J. Hered.">
        <title>A De Novo Chromosome-Level Genome Assembly of the White-Tailed Deer, Odocoileus Virginianus.</title>
        <authorList>
            <person name="London E.W."/>
            <person name="Roca A.L."/>
            <person name="Novakofski J.E."/>
            <person name="Mateus-Pinilla N.E."/>
        </authorList>
    </citation>
    <scope>NUCLEOTIDE SEQUENCE [LARGE SCALE GENOMIC DNA]</scope>
</reference>
<name>A0A6J0YCX3_ODOVR</name>
<evidence type="ECO:0000259" key="14">
    <source>
        <dbReference type="SMART" id="SM00082"/>
    </source>
</evidence>
<keyword evidence="11" id="KW-1015">Disulfide bond</keyword>
<feature type="domain" description="LRRCT" evidence="14">
    <location>
        <begin position="269"/>
        <end position="322"/>
    </location>
</feature>
<protein>
    <submittedName>
        <fullName evidence="16">Platelet glycoprotein Ib beta chain</fullName>
    </submittedName>
</protein>
<dbReference type="InterPro" id="IPR032675">
    <property type="entry name" value="LRR_dom_sf"/>
</dbReference>
<reference evidence="16" key="2">
    <citation type="submission" date="2025-08" db="UniProtKB">
        <authorList>
            <consortium name="RefSeq"/>
        </authorList>
    </citation>
    <scope>IDENTIFICATION</scope>
    <source>
        <tissue evidence="16">Tongue muscle</tissue>
    </source>
</reference>
<dbReference type="InterPro" id="IPR000483">
    <property type="entry name" value="Cys-rich_flank_reg_C"/>
</dbReference>
<dbReference type="RefSeq" id="XP_020759067.2">
    <property type="nucleotide sequence ID" value="XM_020903408.2"/>
</dbReference>
<dbReference type="AlphaFoldDB" id="A0A6J0YCX3"/>
<evidence type="ECO:0000256" key="6">
    <source>
        <dbReference type="ARBA" id="ARBA00022737"/>
    </source>
</evidence>
<dbReference type="GO" id="GO:0007596">
    <property type="term" value="P:blood coagulation"/>
    <property type="evidence" value="ECO:0007669"/>
    <property type="project" value="UniProtKB-KW"/>
</dbReference>
<keyword evidence="4" id="KW-0356">Hemostasis</keyword>
<feature type="transmembrane region" description="Helical" evidence="12">
    <location>
        <begin position="331"/>
        <end position="353"/>
    </location>
</feature>
<keyword evidence="5" id="KW-0732">Signal</keyword>
<dbReference type="PANTHER" id="PTHR22650">
    <property type="entry name" value="GLYCOPROTEIN IB BETA"/>
    <property type="match status" value="1"/>
</dbReference>
<keyword evidence="6" id="KW-0677">Repeat</keyword>
<dbReference type="InterPro" id="IPR000372">
    <property type="entry name" value="LRRNT"/>
</dbReference>
<evidence type="ECO:0000313" key="16">
    <source>
        <dbReference type="RefSeq" id="XP_020759067.2"/>
    </source>
</evidence>
<dbReference type="GeneID" id="110143716"/>
<dbReference type="SMART" id="SM00082">
    <property type="entry name" value="LRRCT"/>
    <property type="match status" value="1"/>
</dbReference>
<evidence type="ECO:0000256" key="7">
    <source>
        <dbReference type="ARBA" id="ARBA00022889"/>
    </source>
</evidence>
<evidence type="ECO:0000256" key="11">
    <source>
        <dbReference type="ARBA" id="ARBA00023157"/>
    </source>
</evidence>
<dbReference type="PANTHER" id="PTHR22650:SF7">
    <property type="entry name" value="PLATELET GLYCOPROTEIN IB BETA CHAIN"/>
    <property type="match status" value="1"/>
</dbReference>
<evidence type="ECO:0000256" key="12">
    <source>
        <dbReference type="SAM" id="Phobius"/>
    </source>
</evidence>
<proteinExistence type="predicted"/>
<dbReference type="GO" id="GO:0016020">
    <property type="term" value="C:membrane"/>
    <property type="evidence" value="ECO:0007669"/>
    <property type="project" value="UniProtKB-SubCell"/>
</dbReference>
<keyword evidence="9" id="KW-0094">Blood coagulation</keyword>
<keyword evidence="8 12" id="KW-1133">Transmembrane helix</keyword>
<evidence type="ECO:0000256" key="1">
    <source>
        <dbReference type="ARBA" id="ARBA00004479"/>
    </source>
</evidence>
<dbReference type="OrthoDB" id="676979at2759"/>
<dbReference type="Proteomes" id="UP001652640">
    <property type="component" value="Chromosome 12"/>
</dbReference>
<dbReference type="InterPro" id="IPR052313">
    <property type="entry name" value="GPIb-IX-V_Complex"/>
</dbReference>
<dbReference type="Gene3D" id="3.80.10.10">
    <property type="entry name" value="Ribonuclease Inhibitor"/>
    <property type="match status" value="1"/>
</dbReference>
<comment type="subcellular location">
    <subcellularLocation>
        <location evidence="1">Membrane</location>
        <topology evidence="1">Single-pass type I membrane protein</topology>
    </subcellularLocation>
</comment>
<evidence type="ECO:0000256" key="10">
    <source>
        <dbReference type="ARBA" id="ARBA00023136"/>
    </source>
</evidence>
<dbReference type="Pfam" id="PF01462">
    <property type="entry name" value="LRRNT"/>
    <property type="match status" value="1"/>
</dbReference>
<evidence type="ECO:0000256" key="3">
    <source>
        <dbReference type="ARBA" id="ARBA00022692"/>
    </source>
</evidence>
<dbReference type="SMART" id="SM00013">
    <property type="entry name" value="LRRNT"/>
    <property type="match status" value="1"/>
</dbReference>
<evidence type="ECO:0000256" key="8">
    <source>
        <dbReference type="ARBA" id="ARBA00022989"/>
    </source>
</evidence>
<organism evidence="15 16">
    <name type="scientific">Odocoileus virginianus</name>
    <name type="common">White-tailed deer</name>
    <dbReference type="NCBI Taxonomy" id="9874"/>
    <lineage>
        <taxon>Eukaryota</taxon>
        <taxon>Metazoa</taxon>
        <taxon>Chordata</taxon>
        <taxon>Craniata</taxon>
        <taxon>Vertebrata</taxon>
        <taxon>Euteleostomi</taxon>
        <taxon>Mammalia</taxon>
        <taxon>Eutheria</taxon>
        <taxon>Laurasiatheria</taxon>
        <taxon>Artiodactyla</taxon>
        <taxon>Ruminantia</taxon>
        <taxon>Pecora</taxon>
        <taxon>Cervidae</taxon>
        <taxon>Odocoileinae</taxon>
        <taxon>Odocoileus</taxon>
    </lineage>
</organism>
<keyword evidence="15" id="KW-1185">Reference proteome</keyword>
<dbReference type="FunCoup" id="A0A6J0YCX3">
    <property type="interactions" value="81"/>
</dbReference>
<evidence type="ECO:0000256" key="2">
    <source>
        <dbReference type="ARBA" id="ARBA00022614"/>
    </source>
</evidence>
<dbReference type="SUPFAM" id="SSF52058">
    <property type="entry name" value="L domain-like"/>
    <property type="match status" value="1"/>
</dbReference>
<keyword evidence="10 12" id="KW-0472">Membrane</keyword>
<gene>
    <name evidence="16" type="primary">GP1BB</name>
</gene>
<evidence type="ECO:0000313" key="15">
    <source>
        <dbReference type="Proteomes" id="UP001652640"/>
    </source>
</evidence>
<evidence type="ECO:0000256" key="4">
    <source>
        <dbReference type="ARBA" id="ARBA00022696"/>
    </source>
</evidence>
<evidence type="ECO:0000259" key="13">
    <source>
        <dbReference type="SMART" id="SM00013"/>
    </source>
</evidence>
<sequence>MIPGSEPHSPVCSVVNAAPCPGDRRTMLVSVEEGVRVVCAPQERGAGNPVGRRPGDSALSVPVARPRGYFWPGGRVVVGSEGAPGPGRGGAALSPGPATAAWRSRARPVANLSPWASVSRVCPGRPLPEYIGGEALGPLGCSQSGSEQTWRTLPAGRRVERLAGGGDPARDTAGWAHRGASLPGPRGALSLLLLLLSPPGRPAAGCPAPCRCAGTRVDCGRRGLTWASLPPAFPPDTTELVLTGNNLTALPPGLLDALPVLRSAHLGANPWRCDCHLLPLRAWLAGRPEREPYRDLRCAAPPALRGRLLPYLAEDELRATCPPGALCRGALAAQLLLLVLGLLHALLLALLLCRLRSLRARATRQRPLSAPLAAERATPEPSD</sequence>
<dbReference type="KEGG" id="ovr:110143716"/>
<feature type="domain" description="LRRNT" evidence="13">
    <location>
        <begin position="205"/>
        <end position="239"/>
    </location>
</feature>
<keyword evidence="2" id="KW-0433">Leucine-rich repeat</keyword>
<dbReference type="InParanoid" id="A0A6J0YCX3"/>
<dbReference type="GO" id="GO:0007155">
    <property type="term" value="P:cell adhesion"/>
    <property type="evidence" value="ECO:0007669"/>
    <property type="project" value="UniProtKB-KW"/>
</dbReference>
<evidence type="ECO:0000256" key="9">
    <source>
        <dbReference type="ARBA" id="ARBA00023084"/>
    </source>
</evidence>